<organism evidence="1 2">
    <name type="scientific">Cylindrospermum stagnale PCC 7417</name>
    <dbReference type="NCBI Taxonomy" id="56107"/>
    <lineage>
        <taxon>Bacteria</taxon>
        <taxon>Bacillati</taxon>
        <taxon>Cyanobacteriota</taxon>
        <taxon>Cyanophyceae</taxon>
        <taxon>Nostocales</taxon>
        <taxon>Nostocaceae</taxon>
        <taxon>Cylindrospermum</taxon>
    </lineage>
</organism>
<dbReference type="Proteomes" id="UP000010475">
    <property type="component" value="Chromosome"/>
</dbReference>
<dbReference type="AlphaFoldDB" id="K9X194"/>
<protein>
    <recommendedName>
        <fullName evidence="3">DUF4058 domain-containing protein</fullName>
    </recommendedName>
</protein>
<dbReference type="EMBL" id="CP003642">
    <property type="protein sequence ID" value="AFZ26390.1"/>
    <property type="molecule type" value="Genomic_DNA"/>
</dbReference>
<dbReference type="InterPro" id="IPR025132">
    <property type="entry name" value="DUF4058"/>
</dbReference>
<name>K9X194_9NOST</name>
<sequence length="262" mass="29436">MPSPFPGMNPYLEYPELWPEVHHWIMTFIAELLIPKLRPKYRIAVEKRVYQMTDSNSVLVGIPDVTIGRYLISTKKEPSNIAVASPPAKPLTVNIPMPEEVRESYLEVREVGTGEVVTVIEVLSPKNKLTGEGRKAYENKRLQVLGSSTHLIEIDLLSGGEPMPILGNQIQSDYRILVSRSQLRPTAELYPFNLQEPIPAFLLPLRKGDTEPIVDLQAVIQDLFDRAGFDLAIDYSREAVPPIAEADVAWVNDLLKEQGLRS</sequence>
<dbReference type="HOGENOM" id="CLU_093165_0_0_3"/>
<evidence type="ECO:0000313" key="2">
    <source>
        <dbReference type="Proteomes" id="UP000010475"/>
    </source>
</evidence>
<dbReference type="eggNOG" id="ENOG502Z86P">
    <property type="taxonomic scope" value="Bacteria"/>
</dbReference>
<dbReference type="STRING" id="56107.Cylst_4294"/>
<proteinExistence type="predicted"/>
<evidence type="ECO:0000313" key="1">
    <source>
        <dbReference type="EMBL" id="AFZ26390.1"/>
    </source>
</evidence>
<dbReference type="OrthoDB" id="517639at2"/>
<keyword evidence="2" id="KW-1185">Reference proteome</keyword>
<dbReference type="KEGG" id="csg:Cylst_4294"/>
<evidence type="ECO:0008006" key="3">
    <source>
        <dbReference type="Google" id="ProtNLM"/>
    </source>
</evidence>
<dbReference type="RefSeq" id="WP_015209632.1">
    <property type="nucleotide sequence ID" value="NC_019757.1"/>
</dbReference>
<accession>K9X194</accession>
<dbReference type="PATRIC" id="fig|56107.3.peg.4708"/>
<gene>
    <name evidence="1" type="ORF">Cylst_4294</name>
</gene>
<reference evidence="1 2" key="1">
    <citation type="submission" date="2012-06" db="EMBL/GenBank/DDBJ databases">
        <title>Finished chromosome of genome of Cylindrospermum stagnale PCC 7417.</title>
        <authorList>
            <consortium name="US DOE Joint Genome Institute"/>
            <person name="Gugger M."/>
            <person name="Coursin T."/>
            <person name="Rippka R."/>
            <person name="Tandeau De Marsac N."/>
            <person name="Huntemann M."/>
            <person name="Wei C.-L."/>
            <person name="Han J."/>
            <person name="Detter J.C."/>
            <person name="Han C."/>
            <person name="Tapia R."/>
            <person name="Chen A."/>
            <person name="Kyrpides N."/>
            <person name="Mavromatis K."/>
            <person name="Markowitz V."/>
            <person name="Szeto E."/>
            <person name="Ivanova N."/>
            <person name="Pagani I."/>
            <person name="Pati A."/>
            <person name="Goodwin L."/>
            <person name="Nordberg H.P."/>
            <person name="Cantor M.N."/>
            <person name="Hua S.X."/>
            <person name="Woyke T."/>
            <person name="Kerfeld C.A."/>
        </authorList>
    </citation>
    <scope>NUCLEOTIDE SEQUENCE [LARGE SCALE GENOMIC DNA]</scope>
    <source>
        <strain evidence="1 2">PCC 7417</strain>
    </source>
</reference>
<dbReference type="Pfam" id="PF13267">
    <property type="entry name" value="DUF4058"/>
    <property type="match status" value="1"/>
</dbReference>